<comment type="caution">
    <text evidence="2">The sequence shown here is derived from an EMBL/GenBank/DDBJ whole genome shotgun (WGS) entry which is preliminary data.</text>
</comment>
<dbReference type="RefSeq" id="WP_119768792.1">
    <property type="nucleotide sequence ID" value="NZ_QYUO01000001.1"/>
</dbReference>
<organism evidence="2 3">
    <name type="scientific">Noviherbaspirillum saxi</name>
    <dbReference type="NCBI Taxonomy" id="2320863"/>
    <lineage>
        <taxon>Bacteria</taxon>
        <taxon>Pseudomonadati</taxon>
        <taxon>Pseudomonadota</taxon>
        <taxon>Betaproteobacteria</taxon>
        <taxon>Burkholderiales</taxon>
        <taxon>Oxalobacteraceae</taxon>
        <taxon>Noviherbaspirillum</taxon>
    </lineage>
</organism>
<name>A0A3A3FW69_9BURK</name>
<accession>A0A3A3FW69</accession>
<keyword evidence="3" id="KW-1185">Reference proteome</keyword>
<keyword evidence="1" id="KW-1133">Transmembrane helix</keyword>
<evidence type="ECO:0000256" key="1">
    <source>
        <dbReference type="SAM" id="Phobius"/>
    </source>
</evidence>
<evidence type="ECO:0000313" key="2">
    <source>
        <dbReference type="EMBL" id="RJF98848.1"/>
    </source>
</evidence>
<dbReference type="EMBL" id="QYUO01000001">
    <property type="protein sequence ID" value="RJF98848.1"/>
    <property type="molecule type" value="Genomic_DNA"/>
</dbReference>
<proteinExistence type="predicted"/>
<feature type="transmembrane region" description="Helical" evidence="1">
    <location>
        <begin position="12"/>
        <end position="33"/>
    </location>
</feature>
<protein>
    <submittedName>
        <fullName evidence="2">Uncharacterized protein</fullName>
    </submittedName>
</protein>
<reference evidence="3" key="1">
    <citation type="submission" date="2018-09" db="EMBL/GenBank/DDBJ databases">
        <authorList>
            <person name="Zhu H."/>
        </authorList>
    </citation>
    <scope>NUCLEOTIDE SEQUENCE [LARGE SCALE GENOMIC DNA]</scope>
    <source>
        <strain evidence="3">K1R23-30</strain>
    </source>
</reference>
<dbReference type="OrthoDB" id="8775759at2"/>
<dbReference type="Proteomes" id="UP000265955">
    <property type="component" value="Unassembled WGS sequence"/>
</dbReference>
<keyword evidence="1" id="KW-0812">Transmembrane</keyword>
<sequence length="205" mass="23300">MDLFNDIVWRSTLLLIWGGSVVAVLLGIGLLLAPVQTEKFNRYWSRRIDTSRMTKSIGKPGWLEKWIYRHHRIAGTVILFGSLYVLNVFLLRPGRMKIDQLAAADAFGLVDAVSVFFVITAVMSAFIGTVIAFKPSILRELEGAVNKSISLENLLKRFKWRDGFYTFIDEYVFHQRKISAVILISSGLYVCIRLGMVLLLSDLRL</sequence>
<evidence type="ECO:0000313" key="3">
    <source>
        <dbReference type="Proteomes" id="UP000265955"/>
    </source>
</evidence>
<dbReference type="AlphaFoldDB" id="A0A3A3FW69"/>
<gene>
    <name evidence="2" type="ORF">D3871_10220</name>
</gene>
<keyword evidence="1" id="KW-0472">Membrane</keyword>
<feature type="transmembrane region" description="Helical" evidence="1">
    <location>
        <begin position="73"/>
        <end position="92"/>
    </location>
</feature>
<feature type="transmembrane region" description="Helical" evidence="1">
    <location>
        <begin position="180"/>
        <end position="200"/>
    </location>
</feature>
<feature type="transmembrane region" description="Helical" evidence="1">
    <location>
        <begin position="112"/>
        <end position="133"/>
    </location>
</feature>